<dbReference type="InterPro" id="IPR001810">
    <property type="entry name" value="F-box_dom"/>
</dbReference>
<dbReference type="EMBL" id="ML210198">
    <property type="protein sequence ID" value="TFK24555.1"/>
    <property type="molecule type" value="Genomic_DNA"/>
</dbReference>
<dbReference type="Proteomes" id="UP000307440">
    <property type="component" value="Unassembled WGS sequence"/>
</dbReference>
<proteinExistence type="predicted"/>
<protein>
    <recommendedName>
        <fullName evidence="1">F-box domain-containing protein</fullName>
    </recommendedName>
</protein>
<reference evidence="2 3" key="1">
    <citation type="journal article" date="2019" name="Nat. Ecol. Evol.">
        <title>Megaphylogeny resolves global patterns of mushroom evolution.</title>
        <authorList>
            <person name="Varga T."/>
            <person name="Krizsan K."/>
            <person name="Foldi C."/>
            <person name="Dima B."/>
            <person name="Sanchez-Garcia M."/>
            <person name="Sanchez-Ramirez S."/>
            <person name="Szollosi G.J."/>
            <person name="Szarkandi J.G."/>
            <person name="Papp V."/>
            <person name="Albert L."/>
            <person name="Andreopoulos W."/>
            <person name="Angelini C."/>
            <person name="Antonin V."/>
            <person name="Barry K.W."/>
            <person name="Bougher N.L."/>
            <person name="Buchanan P."/>
            <person name="Buyck B."/>
            <person name="Bense V."/>
            <person name="Catcheside P."/>
            <person name="Chovatia M."/>
            <person name="Cooper J."/>
            <person name="Damon W."/>
            <person name="Desjardin D."/>
            <person name="Finy P."/>
            <person name="Geml J."/>
            <person name="Haridas S."/>
            <person name="Hughes K."/>
            <person name="Justo A."/>
            <person name="Karasinski D."/>
            <person name="Kautmanova I."/>
            <person name="Kiss B."/>
            <person name="Kocsube S."/>
            <person name="Kotiranta H."/>
            <person name="LaButti K.M."/>
            <person name="Lechner B.E."/>
            <person name="Liimatainen K."/>
            <person name="Lipzen A."/>
            <person name="Lukacs Z."/>
            <person name="Mihaltcheva S."/>
            <person name="Morgado L.N."/>
            <person name="Niskanen T."/>
            <person name="Noordeloos M.E."/>
            <person name="Ohm R.A."/>
            <person name="Ortiz-Santana B."/>
            <person name="Ovrebo C."/>
            <person name="Racz N."/>
            <person name="Riley R."/>
            <person name="Savchenko A."/>
            <person name="Shiryaev A."/>
            <person name="Soop K."/>
            <person name="Spirin V."/>
            <person name="Szebenyi C."/>
            <person name="Tomsovsky M."/>
            <person name="Tulloss R.E."/>
            <person name="Uehling J."/>
            <person name="Grigoriev I.V."/>
            <person name="Vagvolgyi C."/>
            <person name="Papp T."/>
            <person name="Martin F.M."/>
            <person name="Miettinen O."/>
            <person name="Hibbett D.S."/>
            <person name="Nagy L.G."/>
        </authorList>
    </citation>
    <scope>NUCLEOTIDE SEQUENCE [LARGE SCALE GENOMIC DNA]</scope>
    <source>
        <strain evidence="2 3">CBS 121175</strain>
    </source>
</reference>
<feature type="domain" description="F-box" evidence="1">
    <location>
        <begin position="1"/>
        <end position="41"/>
    </location>
</feature>
<sequence>LPDEIILKIAQNLEWGDVLRLRKCTRRLHSLSEDRSVWLAIFQRYRRTVFPRPFLLLKQLEACTSKDLEFVVIGWWKG</sequence>
<dbReference type="PROSITE" id="PS50181">
    <property type="entry name" value="FBOX"/>
    <property type="match status" value="1"/>
</dbReference>
<feature type="non-terminal residue" evidence="2">
    <location>
        <position position="78"/>
    </location>
</feature>
<organism evidence="2 3">
    <name type="scientific">Coprinopsis marcescibilis</name>
    <name type="common">Agaric fungus</name>
    <name type="synonym">Psathyrella marcescibilis</name>
    <dbReference type="NCBI Taxonomy" id="230819"/>
    <lineage>
        <taxon>Eukaryota</taxon>
        <taxon>Fungi</taxon>
        <taxon>Dikarya</taxon>
        <taxon>Basidiomycota</taxon>
        <taxon>Agaricomycotina</taxon>
        <taxon>Agaricomycetes</taxon>
        <taxon>Agaricomycetidae</taxon>
        <taxon>Agaricales</taxon>
        <taxon>Agaricineae</taxon>
        <taxon>Psathyrellaceae</taxon>
        <taxon>Coprinopsis</taxon>
    </lineage>
</organism>
<gene>
    <name evidence="2" type="ORF">FA15DRAFT_577889</name>
</gene>
<dbReference type="AlphaFoldDB" id="A0A5C3KWD9"/>
<dbReference type="Gene3D" id="1.20.1280.50">
    <property type="match status" value="1"/>
</dbReference>
<dbReference type="Pfam" id="PF12937">
    <property type="entry name" value="F-box-like"/>
    <property type="match status" value="1"/>
</dbReference>
<dbReference type="SUPFAM" id="SSF81383">
    <property type="entry name" value="F-box domain"/>
    <property type="match status" value="1"/>
</dbReference>
<dbReference type="InterPro" id="IPR036047">
    <property type="entry name" value="F-box-like_dom_sf"/>
</dbReference>
<name>A0A5C3KWD9_COPMA</name>
<feature type="non-terminal residue" evidence="2">
    <location>
        <position position="1"/>
    </location>
</feature>
<evidence type="ECO:0000313" key="3">
    <source>
        <dbReference type="Proteomes" id="UP000307440"/>
    </source>
</evidence>
<dbReference type="OrthoDB" id="3068749at2759"/>
<dbReference type="SMART" id="SM00256">
    <property type="entry name" value="FBOX"/>
    <property type="match status" value="1"/>
</dbReference>
<keyword evidence="3" id="KW-1185">Reference proteome</keyword>
<evidence type="ECO:0000259" key="1">
    <source>
        <dbReference type="PROSITE" id="PS50181"/>
    </source>
</evidence>
<accession>A0A5C3KWD9</accession>
<evidence type="ECO:0000313" key="2">
    <source>
        <dbReference type="EMBL" id="TFK24555.1"/>
    </source>
</evidence>